<dbReference type="AlphaFoldDB" id="A0A7W3N4E1"/>
<comment type="caution">
    <text evidence="2">The sequence shown here is derived from an EMBL/GenBank/DDBJ whole genome shotgun (WGS) entry which is preliminary data.</text>
</comment>
<feature type="transmembrane region" description="Helical" evidence="1">
    <location>
        <begin position="23"/>
        <end position="50"/>
    </location>
</feature>
<keyword evidence="1" id="KW-1133">Transmembrane helix</keyword>
<keyword evidence="1" id="KW-0812">Transmembrane</keyword>
<evidence type="ECO:0008006" key="4">
    <source>
        <dbReference type="Google" id="ProtNLM"/>
    </source>
</evidence>
<dbReference type="EMBL" id="JACJII010000001">
    <property type="protein sequence ID" value="MBA9007302.1"/>
    <property type="molecule type" value="Genomic_DNA"/>
</dbReference>
<evidence type="ECO:0000313" key="2">
    <source>
        <dbReference type="EMBL" id="MBA9007302.1"/>
    </source>
</evidence>
<reference evidence="2 3" key="1">
    <citation type="submission" date="2020-08" db="EMBL/GenBank/DDBJ databases">
        <title>Sequencing the genomes of 1000 actinobacteria strains.</title>
        <authorList>
            <person name="Klenk H.-P."/>
        </authorList>
    </citation>
    <scope>NUCLEOTIDE SEQUENCE [LARGE SCALE GENOMIC DNA]</scope>
    <source>
        <strain evidence="2 3">DSM 45823</strain>
    </source>
</reference>
<evidence type="ECO:0000256" key="1">
    <source>
        <dbReference type="SAM" id="Phobius"/>
    </source>
</evidence>
<dbReference type="RefSeq" id="WP_312881435.1">
    <property type="nucleotide sequence ID" value="NZ_JACJII010000001.1"/>
</dbReference>
<proteinExistence type="predicted"/>
<dbReference type="InterPro" id="IPR049978">
    <property type="entry name" value="SCO6880-like"/>
</dbReference>
<keyword evidence="3" id="KW-1185">Reference proteome</keyword>
<name>A0A7W3N4E1_9ACTN</name>
<feature type="transmembrane region" description="Helical" evidence="1">
    <location>
        <begin position="62"/>
        <end position="84"/>
    </location>
</feature>
<organism evidence="2 3">
    <name type="scientific">Thermomonospora cellulosilytica</name>
    <dbReference type="NCBI Taxonomy" id="1411118"/>
    <lineage>
        <taxon>Bacteria</taxon>
        <taxon>Bacillati</taxon>
        <taxon>Actinomycetota</taxon>
        <taxon>Actinomycetes</taxon>
        <taxon>Streptosporangiales</taxon>
        <taxon>Thermomonosporaceae</taxon>
        <taxon>Thermomonospora</taxon>
    </lineage>
</organism>
<dbReference type="NCBIfam" id="NF042935">
    <property type="entry name" value="SCO6880_fam"/>
    <property type="match status" value="1"/>
</dbReference>
<evidence type="ECO:0000313" key="3">
    <source>
        <dbReference type="Proteomes" id="UP000539313"/>
    </source>
</evidence>
<keyword evidence="1" id="KW-0472">Membrane</keyword>
<sequence>MFKEVTTMAGDIRTYGGWRRRRGIGLLGLDTTATFIALGAMLGAVVLGTVRPGLLLYAGPPLLVAGVLGLIRVQGVPLAVVALARLRWWWGSWRGHTRYRAGVVVDHPRAFQLPGVLAPLTLLSAEDGYGGRYGIVWDRRTGLLTATLRVVPSSLWLADRADADTWVACWGNWLASLGHQRAVRHVTVTVDTAPEPGSTLADAVTATLDPRAPASARRILQQVVDAAPAAAADVDTRVSVTFDPKASPSAPKDLLDAVAELGRLLEGLASRLSLCGVTVVGRATAAEIAGTIRTAFDPAARGEVNRLLSRPGSEEALTWADAGPVHAVEHADRYVHDSGISVSWAWHEAPRQTVHSDVLAHLVTPGPYPKRVTLQYRVLPAAQATKTLELEVNAAAFRSAFRRKTGRDETARDAYDAARARQAATEEAMGAGVCLVSMYATVTVTDEKELQRAVAHTEAAAESSKIRLRRLWGSQAVGFATTLPCGICPPELAHRWHA</sequence>
<protein>
    <recommendedName>
        <fullName evidence="4">Integral membrane protein</fullName>
    </recommendedName>
</protein>
<accession>A0A7W3N4E1</accession>
<dbReference type="Proteomes" id="UP000539313">
    <property type="component" value="Unassembled WGS sequence"/>
</dbReference>
<gene>
    <name evidence="2" type="ORF">HNR21_006184</name>
</gene>